<evidence type="ECO:0000313" key="2">
    <source>
        <dbReference type="EMBL" id="MBA0743315.1"/>
    </source>
</evidence>
<accession>A0A7J9C505</accession>
<feature type="transmembrane region" description="Helical" evidence="1">
    <location>
        <begin position="26"/>
        <end position="45"/>
    </location>
</feature>
<organism evidence="2 3">
    <name type="scientific">Gossypium gossypioides</name>
    <name type="common">Mexican cotton</name>
    <name type="synonym">Selera gossypioides</name>
    <dbReference type="NCBI Taxonomy" id="34282"/>
    <lineage>
        <taxon>Eukaryota</taxon>
        <taxon>Viridiplantae</taxon>
        <taxon>Streptophyta</taxon>
        <taxon>Embryophyta</taxon>
        <taxon>Tracheophyta</taxon>
        <taxon>Spermatophyta</taxon>
        <taxon>Magnoliopsida</taxon>
        <taxon>eudicotyledons</taxon>
        <taxon>Gunneridae</taxon>
        <taxon>Pentapetalae</taxon>
        <taxon>rosids</taxon>
        <taxon>malvids</taxon>
        <taxon>Malvales</taxon>
        <taxon>Malvaceae</taxon>
        <taxon>Malvoideae</taxon>
        <taxon>Gossypium</taxon>
    </lineage>
</organism>
<keyword evidence="3" id="KW-1185">Reference proteome</keyword>
<gene>
    <name evidence="2" type="ORF">Gogos_006009</name>
</gene>
<dbReference type="AlphaFoldDB" id="A0A7J9C505"/>
<dbReference type="Proteomes" id="UP000593579">
    <property type="component" value="Unassembled WGS sequence"/>
</dbReference>
<evidence type="ECO:0000313" key="3">
    <source>
        <dbReference type="Proteomes" id="UP000593579"/>
    </source>
</evidence>
<keyword evidence="1" id="KW-1133">Transmembrane helix</keyword>
<proteinExistence type="predicted"/>
<reference evidence="2 3" key="1">
    <citation type="journal article" date="2019" name="Genome Biol. Evol.">
        <title>Insights into the evolution of the New World diploid cottons (Gossypium, subgenus Houzingenia) based on genome sequencing.</title>
        <authorList>
            <person name="Grover C.E."/>
            <person name="Arick M.A. 2nd"/>
            <person name="Thrash A."/>
            <person name="Conover J.L."/>
            <person name="Sanders W.S."/>
            <person name="Peterson D.G."/>
            <person name="Frelichowski J.E."/>
            <person name="Scheffler J.A."/>
            <person name="Scheffler B.E."/>
            <person name="Wendel J.F."/>
        </authorList>
    </citation>
    <scope>NUCLEOTIDE SEQUENCE [LARGE SCALE GENOMIC DNA]</scope>
    <source>
        <strain evidence="2">5</strain>
        <tissue evidence="2">Leaf</tissue>
    </source>
</reference>
<name>A0A7J9C505_GOSGO</name>
<evidence type="ECO:0000256" key="1">
    <source>
        <dbReference type="SAM" id="Phobius"/>
    </source>
</evidence>
<dbReference type="EMBL" id="JABEZY010000008">
    <property type="protein sequence ID" value="MBA0743315.1"/>
    <property type="molecule type" value="Genomic_DNA"/>
</dbReference>
<keyword evidence="1" id="KW-0472">Membrane</keyword>
<keyword evidence="1" id="KW-0812">Transmembrane</keyword>
<protein>
    <submittedName>
        <fullName evidence="2">Uncharacterized protein</fullName>
    </submittedName>
</protein>
<comment type="caution">
    <text evidence="2">The sequence shown here is derived from an EMBL/GenBank/DDBJ whole genome shotgun (WGS) entry which is preliminary data.</text>
</comment>
<dbReference type="OrthoDB" id="940669at2759"/>
<sequence length="53" mass="6045">MVGLSIEDGEEEAWQFPSKSKYQKSMYEFCLVGCFLMASVVHFSTMQNTMANL</sequence>